<feature type="non-terminal residue" evidence="1">
    <location>
        <position position="1"/>
    </location>
</feature>
<dbReference type="AlphaFoldDB" id="A0A5E4GCJ4"/>
<reference evidence="2" key="1">
    <citation type="journal article" date="2020" name="Plant J.">
        <title>Transposons played a major role in the diversification between the closely related almond and peach genomes: results from the almond genome sequence.</title>
        <authorList>
            <person name="Alioto T."/>
            <person name="Alexiou K.G."/>
            <person name="Bardil A."/>
            <person name="Barteri F."/>
            <person name="Castanera R."/>
            <person name="Cruz F."/>
            <person name="Dhingra A."/>
            <person name="Duval H."/>
            <person name="Fernandez I Marti A."/>
            <person name="Frias L."/>
            <person name="Galan B."/>
            <person name="Garcia J.L."/>
            <person name="Howad W."/>
            <person name="Gomez-Garrido J."/>
            <person name="Gut M."/>
            <person name="Julca I."/>
            <person name="Morata J."/>
            <person name="Puigdomenech P."/>
            <person name="Ribeca P."/>
            <person name="Rubio Cabetas M.J."/>
            <person name="Vlasova A."/>
            <person name="Wirthensohn M."/>
            <person name="Garcia-Mas J."/>
            <person name="Gabaldon T."/>
            <person name="Casacuberta J.M."/>
            <person name="Arus P."/>
        </authorList>
    </citation>
    <scope>NUCLEOTIDE SEQUENCE [LARGE SCALE GENOMIC DNA]</scope>
    <source>
        <strain evidence="2">cv. Texas</strain>
    </source>
</reference>
<dbReference type="Gramene" id="VVA37391">
    <property type="protein sequence ID" value="VVA37391"/>
    <property type="gene ID" value="Prudul26B029212"/>
</dbReference>
<evidence type="ECO:0000313" key="1">
    <source>
        <dbReference type="EMBL" id="VVA37391.1"/>
    </source>
</evidence>
<dbReference type="Proteomes" id="UP000327085">
    <property type="component" value="Unassembled WGS sequence"/>
</dbReference>
<evidence type="ECO:0000313" key="2">
    <source>
        <dbReference type="Proteomes" id="UP000327085"/>
    </source>
</evidence>
<accession>A0A5E4GCJ4</accession>
<name>A0A5E4GCJ4_PRUDU</name>
<sequence length="372" mass="42017">AWEGDVSDGLRFPTTYCLVSKISKRLDLEPNMNKVRQAMNIPPDFREWHWLLSEYRMEECGLPQARAIEIWKLFSPELVDQPDEMAEKVKSGAIPLSCARVKHVVGADSRNIYGMRNIRGDVRMSSLEKSKTSDLPCKDIFTRSIPSDERWTTANFDYKGSRSFKAWVAAVRRAKESSTRVKNSTSVHVHCPKDVKCDLIPIDIDVETEGRDELPKKVESNPSENVPMFDLLKSNFLSSSSACAGVIVTSKTNKNLSNVASSSAQLKELEKKNVDLADLLSSGQAHHKIETLDLKMEISLLKSSLALKYGEFDSTIAILNHQNEKCLWRKRKINDLSQSHDKMLSKTFLDDTPTSPLGRFRRCPTSPLEHFG</sequence>
<protein>
    <submittedName>
        <fullName evidence="1">PREDICTED: LOC110760952 partial</fullName>
    </submittedName>
</protein>
<dbReference type="EMBL" id="CABIKO010000533">
    <property type="protein sequence ID" value="VVA37391.1"/>
    <property type="molecule type" value="Genomic_DNA"/>
</dbReference>
<organism evidence="1 2">
    <name type="scientific">Prunus dulcis</name>
    <name type="common">Almond</name>
    <name type="synonym">Amygdalus dulcis</name>
    <dbReference type="NCBI Taxonomy" id="3755"/>
    <lineage>
        <taxon>Eukaryota</taxon>
        <taxon>Viridiplantae</taxon>
        <taxon>Streptophyta</taxon>
        <taxon>Embryophyta</taxon>
        <taxon>Tracheophyta</taxon>
        <taxon>Spermatophyta</taxon>
        <taxon>Magnoliopsida</taxon>
        <taxon>eudicotyledons</taxon>
        <taxon>Gunneridae</taxon>
        <taxon>Pentapetalae</taxon>
        <taxon>rosids</taxon>
        <taxon>fabids</taxon>
        <taxon>Rosales</taxon>
        <taxon>Rosaceae</taxon>
        <taxon>Amygdaloideae</taxon>
        <taxon>Amygdaleae</taxon>
        <taxon>Prunus</taxon>
    </lineage>
</organism>
<proteinExistence type="predicted"/>
<dbReference type="InParanoid" id="A0A5E4GCJ4"/>
<gene>
    <name evidence="1" type="ORF">ALMOND_2B029212</name>
</gene>